<organism evidence="5 6">
    <name type="scientific">Deinandra increscens subsp. villosa</name>
    <dbReference type="NCBI Taxonomy" id="3103831"/>
    <lineage>
        <taxon>Eukaryota</taxon>
        <taxon>Viridiplantae</taxon>
        <taxon>Streptophyta</taxon>
        <taxon>Embryophyta</taxon>
        <taxon>Tracheophyta</taxon>
        <taxon>Spermatophyta</taxon>
        <taxon>Magnoliopsida</taxon>
        <taxon>eudicotyledons</taxon>
        <taxon>Gunneridae</taxon>
        <taxon>Pentapetalae</taxon>
        <taxon>asterids</taxon>
        <taxon>campanulids</taxon>
        <taxon>Asterales</taxon>
        <taxon>Asteraceae</taxon>
        <taxon>Asteroideae</taxon>
        <taxon>Heliantheae alliance</taxon>
        <taxon>Madieae</taxon>
        <taxon>Madiinae</taxon>
        <taxon>Deinandra</taxon>
    </lineage>
</organism>
<dbReference type="GO" id="GO:0016042">
    <property type="term" value="P:lipid catabolic process"/>
    <property type="evidence" value="ECO:0007669"/>
    <property type="project" value="UniProtKB-KW"/>
</dbReference>
<comment type="similarity">
    <text evidence="1">Belongs to the 'GDSL' lipolytic enzyme family.</text>
</comment>
<protein>
    <submittedName>
        <fullName evidence="5">Uncharacterized protein</fullName>
    </submittedName>
</protein>
<dbReference type="PANTHER" id="PTHR45648">
    <property type="entry name" value="GDSL LIPASE/ACYLHYDROLASE FAMILY PROTEIN (AFU_ORTHOLOGUE AFUA_4G14700)"/>
    <property type="match status" value="1"/>
</dbReference>
<dbReference type="InterPro" id="IPR035669">
    <property type="entry name" value="SGNH_plant_lipase-like"/>
</dbReference>
<dbReference type="InterPro" id="IPR051058">
    <property type="entry name" value="GDSL_Est/Lipase"/>
</dbReference>
<comment type="caution">
    <text evidence="5">The sequence shown here is derived from an EMBL/GenBank/DDBJ whole genome shotgun (WGS) entry which is preliminary data.</text>
</comment>
<dbReference type="InterPro" id="IPR036514">
    <property type="entry name" value="SGNH_hydro_sf"/>
</dbReference>
<reference evidence="5 6" key="1">
    <citation type="submission" date="2024-04" db="EMBL/GenBank/DDBJ databases">
        <title>The reference genome of an endangered Asteraceae, Deinandra increscens subsp. villosa, native to the Central Coast of California.</title>
        <authorList>
            <person name="Guilliams M."/>
            <person name="Hasenstab-Lehman K."/>
            <person name="Meyer R."/>
            <person name="Mcevoy S."/>
        </authorList>
    </citation>
    <scope>NUCLEOTIDE SEQUENCE [LARGE SCALE GENOMIC DNA]</scope>
    <source>
        <tissue evidence="5">Leaf</tissue>
    </source>
</reference>
<keyword evidence="3" id="KW-0442">Lipid degradation</keyword>
<evidence type="ECO:0000256" key="4">
    <source>
        <dbReference type="SAM" id="SignalP"/>
    </source>
</evidence>
<feature type="chain" id="PRO_5043053410" evidence="4">
    <location>
        <begin position="32"/>
        <end position="370"/>
    </location>
</feature>
<keyword evidence="4" id="KW-0732">Signal</keyword>
<sequence>MATSINRPPTISITSLLLSILLLAARGSCESVPGFYIFGDSLVDVGNNNHLIVTLARANMRHNGVDFPTGKATGRFSNGKNAADFLAEKVGLPSPPPYMSLVPKSKQSRDLNAPVTGVNFASGGAGILNGTDELFRESYPLTRQVGYFSLVHDQLVQQLGSDKAQAHLSKSLFLVVIGSNDLFDYFNKMSKVSKQYTPEQYVDLMLSTLKGLSKRLYELGARKFTVNGVGLIGCCPIFRKKSTSSDCDAEANLLAMKYNDGLKTLLEELKNESSDIRYSYFDTYNAVDNIIQHPETYGITEIREACCGRGTLKAEALCTPLSTYCSNRKNYLFWDLFHPTEYTSSIIADLIYNGSQQVTTPMNLEQLINL</sequence>
<dbReference type="CDD" id="cd01837">
    <property type="entry name" value="SGNH_plant_lipase_like"/>
    <property type="match status" value="1"/>
</dbReference>
<dbReference type="Gene3D" id="3.40.50.1110">
    <property type="entry name" value="SGNH hydrolase"/>
    <property type="match status" value="1"/>
</dbReference>
<evidence type="ECO:0000256" key="3">
    <source>
        <dbReference type="ARBA" id="ARBA00022963"/>
    </source>
</evidence>
<dbReference type="PANTHER" id="PTHR45648:SF90">
    <property type="entry name" value="GDSL-LIKE LIPASE_ACYLHYDROLASE SUPERFAMILY PROTEIN-RELATED"/>
    <property type="match status" value="1"/>
</dbReference>
<keyword evidence="6" id="KW-1185">Reference proteome</keyword>
<evidence type="ECO:0000256" key="1">
    <source>
        <dbReference type="ARBA" id="ARBA00008668"/>
    </source>
</evidence>
<dbReference type="GO" id="GO:0016788">
    <property type="term" value="F:hydrolase activity, acting on ester bonds"/>
    <property type="evidence" value="ECO:0007669"/>
    <property type="project" value="InterPro"/>
</dbReference>
<gene>
    <name evidence="5" type="ORF">SSX86_008700</name>
</gene>
<evidence type="ECO:0000256" key="2">
    <source>
        <dbReference type="ARBA" id="ARBA00022801"/>
    </source>
</evidence>
<keyword evidence="2" id="KW-0378">Hydrolase</keyword>
<accession>A0AAP0H5A3</accession>
<dbReference type="EMBL" id="JBCNJP010000010">
    <property type="protein sequence ID" value="KAK9072267.1"/>
    <property type="molecule type" value="Genomic_DNA"/>
</dbReference>
<dbReference type="SUPFAM" id="SSF52266">
    <property type="entry name" value="SGNH hydrolase"/>
    <property type="match status" value="1"/>
</dbReference>
<name>A0AAP0H5A3_9ASTR</name>
<proteinExistence type="inferred from homology"/>
<evidence type="ECO:0000313" key="5">
    <source>
        <dbReference type="EMBL" id="KAK9072267.1"/>
    </source>
</evidence>
<dbReference type="Proteomes" id="UP001408789">
    <property type="component" value="Unassembled WGS sequence"/>
</dbReference>
<dbReference type="Pfam" id="PF00657">
    <property type="entry name" value="Lipase_GDSL"/>
    <property type="match status" value="1"/>
</dbReference>
<evidence type="ECO:0000313" key="6">
    <source>
        <dbReference type="Proteomes" id="UP001408789"/>
    </source>
</evidence>
<dbReference type="InterPro" id="IPR001087">
    <property type="entry name" value="GDSL"/>
</dbReference>
<dbReference type="AlphaFoldDB" id="A0AAP0H5A3"/>
<keyword evidence="3" id="KW-0443">Lipid metabolism</keyword>
<feature type="signal peptide" evidence="4">
    <location>
        <begin position="1"/>
        <end position="31"/>
    </location>
</feature>